<keyword evidence="6" id="KW-0812">Transmembrane</keyword>
<comment type="caution">
    <text evidence="7">The sequence shown here is derived from an EMBL/GenBank/DDBJ whole genome shotgun (WGS) entry which is preliminary data.</text>
</comment>
<keyword evidence="6" id="KW-0472">Membrane</keyword>
<feature type="compositionally biased region" description="Low complexity" evidence="5">
    <location>
        <begin position="516"/>
        <end position="527"/>
    </location>
</feature>
<name>A0AA39N0T1_ARMTA</name>
<organism evidence="7 8">
    <name type="scientific">Armillaria tabescens</name>
    <name type="common">Ringless honey mushroom</name>
    <name type="synonym">Agaricus tabescens</name>
    <dbReference type="NCBI Taxonomy" id="1929756"/>
    <lineage>
        <taxon>Eukaryota</taxon>
        <taxon>Fungi</taxon>
        <taxon>Dikarya</taxon>
        <taxon>Basidiomycota</taxon>
        <taxon>Agaricomycotina</taxon>
        <taxon>Agaricomycetes</taxon>
        <taxon>Agaricomycetidae</taxon>
        <taxon>Agaricales</taxon>
        <taxon>Marasmiineae</taxon>
        <taxon>Physalacriaceae</taxon>
        <taxon>Desarmillaria</taxon>
    </lineage>
</organism>
<feature type="region of interest" description="Disordered" evidence="5">
    <location>
        <begin position="512"/>
        <end position="551"/>
    </location>
</feature>
<protein>
    <submittedName>
        <fullName evidence="7">Uncharacterized protein</fullName>
    </submittedName>
</protein>
<feature type="transmembrane region" description="Helical" evidence="6">
    <location>
        <begin position="145"/>
        <end position="171"/>
    </location>
</feature>
<dbReference type="InterPro" id="IPR036318">
    <property type="entry name" value="FAD-bd_PCMH-like_sf"/>
</dbReference>
<feature type="transmembrane region" description="Helical" evidence="6">
    <location>
        <begin position="191"/>
        <end position="213"/>
    </location>
</feature>
<comment type="similarity">
    <text evidence="1">Belongs to the oxygen-dependent FAD-linked oxidoreductase family.</text>
</comment>
<sequence length="844" mass="95064">MTVQLVLVSIRLTKAGVPPKTFTGTQVSRMCQRSNNRNSHQKFPALFLLILEQDLIRAHAMTEQARIDLQWFIKSLKRYAANEQGHYIPPDLTDADKALMFLFLDAALNSTILYMLLHGIYTGILAVTLWNIFINKCWPMRRALVIVIILLYTLITINIATTWSFLCSGFIENTQSFWTVFSKLSGAVNQAAYLEIGIAASLSTILADSYIIWCCWMVWGWCWLIVLLPILCLISATVSRIIEIYHEYFPSDTVFLTLYMTFILAMTLWCTLLIIFRILTVTGVRYGAGSRLRVYHRFIGVLVESSALYSIALILDLAFYIHNDYGSYYPDTIAAIMKGVAPTLLVGRAAAGHTQPTEEYDESSTVSTLRFQMASQSSQPSQPSMTSFQESTRQSPVLEMDIEAQRERSDELMQVSKSDSKPLTVLRSVVIPTCLPCPAFHPAIWGLKSLQGPPLRTRNNDRNIFRWDKKGGVADSSFPWRITSDHNISSFQPNWKVGVALNGSVSSTTGVYYPGPTSQTTSTTPHQARNPPNAPSNPGETKTPSQVNSNQSLQIKGNGRATNQGFSSTSGVQIAMTRFYEVTYDTATQTAVIGAGSIWDDIYAVLDAQGYLYLRNQYGLSIDNVVAYELVAPNGTVVTVKEETDMELFFSGQRQQLRHRHSVYLKDVPAGYHLGTPTLGVSVETTDWLLQGSIFVKFCSEATNPKPAVSLPIIYIKSMSSGQDYYRFTNLTRTVYNDIPTLEYSKSVIQRIINGLTSWDPALPNQLCPRKLPPQHPRTHSRRLFHICRLARPRRLLYLEWVKEEEDGVFRDTARKLGAVREKWIQKVEEMRTVLLSRERQGSA</sequence>
<evidence type="ECO:0000256" key="1">
    <source>
        <dbReference type="ARBA" id="ARBA00005466"/>
    </source>
</evidence>
<keyword evidence="3" id="KW-0274">FAD</keyword>
<feature type="transmembrane region" description="Helical" evidence="6">
    <location>
        <begin position="112"/>
        <end position="133"/>
    </location>
</feature>
<evidence type="ECO:0000256" key="2">
    <source>
        <dbReference type="ARBA" id="ARBA00022630"/>
    </source>
</evidence>
<dbReference type="EMBL" id="JAUEPS010000028">
    <property type="protein sequence ID" value="KAK0454006.1"/>
    <property type="molecule type" value="Genomic_DNA"/>
</dbReference>
<feature type="transmembrane region" description="Helical" evidence="6">
    <location>
        <begin position="299"/>
        <end position="321"/>
    </location>
</feature>
<dbReference type="SUPFAM" id="SSF56176">
    <property type="entry name" value="FAD-binding/transporter-associated domain-like"/>
    <property type="match status" value="1"/>
</dbReference>
<proteinExistence type="inferred from homology"/>
<dbReference type="AlphaFoldDB" id="A0AA39N0T1"/>
<evidence type="ECO:0000256" key="4">
    <source>
        <dbReference type="ARBA" id="ARBA00023002"/>
    </source>
</evidence>
<dbReference type="PANTHER" id="PTHR42973:SF13">
    <property type="entry name" value="FAD-BINDING PCMH-TYPE DOMAIN-CONTAINING PROTEIN"/>
    <property type="match status" value="1"/>
</dbReference>
<accession>A0AA39N0T1</accession>
<keyword evidence="8" id="KW-1185">Reference proteome</keyword>
<evidence type="ECO:0000256" key="3">
    <source>
        <dbReference type="ARBA" id="ARBA00022827"/>
    </source>
</evidence>
<reference evidence="7" key="1">
    <citation type="submission" date="2023-06" db="EMBL/GenBank/DDBJ databases">
        <authorList>
            <consortium name="Lawrence Berkeley National Laboratory"/>
            <person name="Ahrendt S."/>
            <person name="Sahu N."/>
            <person name="Indic B."/>
            <person name="Wong-Bajracharya J."/>
            <person name="Merenyi Z."/>
            <person name="Ke H.-M."/>
            <person name="Monk M."/>
            <person name="Kocsube S."/>
            <person name="Drula E."/>
            <person name="Lipzen A."/>
            <person name="Balint B."/>
            <person name="Henrissat B."/>
            <person name="Andreopoulos B."/>
            <person name="Martin F.M."/>
            <person name="Harder C.B."/>
            <person name="Rigling D."/>
            <person name="Ford K.L."/>
            <person name="Foster G.D."/>
            <person name="Pangilinan J."/>
            <person name="Papanicolaou A."/>
            <person name="Barry K."/>
            <person name="LaButti K."/>
            <person name="Viragh M."/>
            <person name="Koriabine M."/>
            <person name="Yan M."/>
            <person name="Riley R."/>
            <person name="Champramary S."/>
            <person name="Plett K.L."/>
            <person name="Tsai I.J."/>
            <person name="Slot J."/>
            <person name="Sipos G."/>
            <person name="Plett J."/>
            <person name="Nagy L.G."/>
            <person name="Grigoriev I.V."/>
        </authorList>
    </citation>
    <scope>NUCLEOTIDE SEQUENCE</scope>
    <source>
        <strain evidence="7">CCBAS 213</strain>
    </source>
</reference>
<feature type="compositionally biased region" description="Low complexity" evidence="5">
    <location>
        <begin position="374"/>
        <end position="389"/>
    </location>
</feature>
<dbReference type="InterPro" id="IPR016169">
    <property type="entry name" value="FAD-bd_PCMH_sub2"/>
</dbReference>
<dbReference type="GO" id="GO:0016491">
    <property type="term" value="F:oxidoreductase activity"/>
    <property type="evidence" value="ECO:0007669"/>
    <property type="project" value="UniProtKB-KW"/>
</dbReference>
<feature type="region of interest" description="Disordered" evidence="5">
    <location>
        <begin position="374"/>
        <end position="396"/>
    </location>
</feature>
<keyword evidence="2" id="KW-0285">Flavoprotein</keyword>
<dbReference type="GO" id="GO:0050660">
    <property type="term" value="F:flavin adenine dinucleotide binding"/>
    <property type="evidence" value="ECO:0007669"/>
    <property type="project" value="InterPro"/>
</dbReference>
<keyword evidence="6" id="KW-1133">Transmembrane helix</keyword>
<dbReference type="Proteomes" id="UP001175211">
    <property type="component" value="Unassembled WGS sequence"/>
</dbReference>
<gene>
    <name evidence="7" type="ORF">EV420DRAFT_1481728</name>
</gene>
<dbReference type="Gene3D" id="3.30.465.10">
    <property type="match status" value="2"/>
</dbReference>
<evidence type="ECO:0000256" key="5">
    <source>
        <dbReference type="SAM" id="MobiDB-lite"/>
    </source>
</evidence>
<evidence type="ECO:0000313" key="7">
    <source>
        <dbReference type="EMBL" id="KAK0454006.1"/>
    </source>
</evidence>
<feature type="transmembrane region" description="Helical" evidence="6">
    <location>
        <begin position="254"/>
        <end position="279"/>
    </location>
</feature>
<feature type="transmembrane region" description="Helical" evidence="6">
    <location>
        <begin position="220"/>
        <end position="242"/>
    </location>
</feature>
<evidence type="ECO:0000256" key="6">
    <source>
        <dbReference type="SAM" id="Phobius"/>
    </source>
</evidence>
<dbReference type="PANTHER" id="PTHR42973">
    <property type="entry name" value="BINDING OXIDOREDUCTASE, PUTATIVE (AFU_ORTHOLOGUE AFUA_1G17690)-RELATED"/>
    <property type="match status" value="1"/>
</dbReference>
<dbReference type="InterPro" id="IPR050416">
    <property type="entry name" value="FAD-linked_Oxidoreductase"/>
</dbReference>
<dbReference type="RefSeq" id="XP_060328394.1">
    <property type="nucleotide sequence ID" value="XM_060469803.1"/>
</dbReference>
<evidence type="ECO:0000313" key="8">
    <source>
        <dbReference type="Proteomes" id="UP001175211"/>
    </source>
</evidence>
<dbReference type="GeneID" id="85353351"/>
<feature type="compositionally biased region" description="Polar residues" evidence="5">
    <location>
        <begin position="536"/>
        <end position="551"/>
    </location>
</feature>
<keyword evidence="4" id="KW-0560">Oxidoreductase</keyword>